<keyword evidence="2" id="KW-0472">Membrane</keyword>
<keyword evidence="2" id="KW-1133">Transmembrane helix</keyword>
<keyword evidence="2" id="KW-0812">Transmembrane</keyword>
<dbReference type="OrthoDB" id="2813705at2"/>
<proteinExistence type="predicted"/>
<dbReference type="NCBIfam" id="TIGR01167">
    <property type="entry name" value="LPXTG_anchor"/>
    <property type="match status" value="1"/>
</dbReference>
<feature type="region of interest" description="Disordered" evidence="1">
    <location>
        <begin position="351"/>
        <end position="373"/>
    </location>
</feature>
<gene>
    <name evidence="4" type="ORF">EJA10_09355</name>
</gene>
<dbReference type="AlphaFoldDB" id="A0A3R9F131"/>
<evidence type="ECO:0000313" key="5">
    <source>
        <dbReference type="Proteomes" id="UP000279911"/>
    </source>
</evidence>
<feature type="chain" id="PRO_5018783451" evidence="3">
    <location>
        <begin position="29"/>
        <end position="413"/>
    </location>
</feature>
<evidence type="ECO:0000256" key="2">
    <source>
        <dbReference type="SAM" id="Phobius"/>
    </source>
</evidence>
<feature type="region of interest" description="Disordered" evidence="1">
    <location>
        <begin position="35"/>
        <end position="142"/>
    </location>
</feature>
<keyword evidence="3" id="KW-0732">Signal</keyword>
<evidence type="ECO:0000313" key="4">
    <source>
        <dbReference type="EMBL" id="RSD27564.1"/>
    </source>
</evidence>
<feature type="compositionally biased region" description="Acidic residues" evidence="1">
    <location>
        <begin position="102"/>
        <end position="130"/>
    </location>
</feature>
<feature type="compositionally biased region" description="Basic and acidic residues" evidence="1">
    <location>
        <begin position="59"/>
        <end position="72"/>
    </location>
</feature>
<organism evidence="4 5">
    <name type="scientific">Mesobacillus subterraneus</name>
    <dbReference type="NCBI Taxonomy" id="285983"/>
    <lineage>
        <taxon>Bacteria</taxon>
        <taxon>Bacillati</taxon>
        <taxon>Bacillota</taxon>
        <taxon>Bacilli</taxon>
        <taxon>Bacillales</taxon>
        <taxon>Bacillaceae</taxon>
        <taxon>Mesobacillus</taxon>
    </lineage>
</organism>
<accession>A0A3R9F131</accession>
<dbReference type="Proteomes" id="UP000279911">
    <property type="component" value="Unassembled WGS sequence"/>
</dbReference>
<reference evidence="5" key="1">
    <citation type="submission" date="2018-12" db="EMBL/GenBank/DDBJ databases">
        <title>Bacillus chawlae sp. nov., Bacillus glennii sp. nov., and Bacillus saganii sp. nov. Isolated from the Vehicle Assembly Building at Kennedy Space Center where the Viking Spacecraft were Assembled.</title>
        <authorList>
            <person name="Seuylemezian A."/>
            <person name="Vaishampayan P."/>
        </authorList>
    </citation>
    <scope>NUCLEOTIDE SEQUENCE [LARGE SCALE GENOMIC DNA]</scope>
    <source>
        <strain evidence="5">DSM 13966</strain>
    </source>
</reference>
<feature type="compositionally biased region" description="Low complexity" evidence="1">
    <location>
        <begin position="356"/>
        <end position="371"/>
    </location>
</feature>
<name>A0A3R9F131_9BACI</name>
<feature type="compositionally biased region" description="Polar residues" evidence="1">
    <location>
        <begin position="44"/>
        <end position="56"/>
    </location>
</feature>
<feature type="signal peptide" evidence="3">
    <location>
        <begin position="1"/>
        <end position="28"/>
    </location>
</feature>
<dbReference type="EMBL" id="RSFW01000011">
    <property type="protein sequence ID" value="RSD27564.1"/>
    <property type="molecule type" value="Genomic_DNA"/>
</dbReference>
<feature type="compositionally biased region" description="Acidic residues" evidence="1">
    <location>
        <begin position="79"/>
        <end position="92"/>
    </location>
</feature>
<comment type="caution">
    <text evidence="4">The sequence shown here is derived from an EMBL/GenBank/DDBJ whole genome shotgun (WGS) entry which is preliminary data.</text>
</comment>
<evidence type="ECO:0000256" key="3">
    <source>
        <dbReference type="SAM" id="SignalP"/>
    </source>
</evidence>
<sequence>MKLSKRFFIITAFMLMFMITLPVSGTFAEGNKTQNLKEEKQQNDKPAQNGIDQAQPSAKADDSENKADKTEESNTSNNEDADLGQAGEEENKESDRNKEDPPVEEAVNDEETEGDSETPLDEEGENEPAENDSPPAENGNKSTQVHLHINKCMAPVESGFVLVNGEWQEMTNPGSSPLFKLFDDGEFIKDDITAFKLIFTTGQELVVQVSEIRVGVEAEGSINYWLDDCELPVEDQEPVEEPAEPEEKVNLLSFINIMFFEYHEKIEKVTLLMMNGQRFEFERNKQLFTLSLTEKVELEMIRGIEITRNGETKLILLSQLSEESIEISEGELTLQLNGNVLGGNVEEVIEEDESSEVPADGSGNDTGGTTTQEVWNGKVLPQTGEGSRMMFYVLGFMIAAAGVLVRFRNPIKN</sequence>
<protein>
    <submittedName>
        <fullName evidence="4">LPXTG cell wall anchor domain-containing protein</fullName>
    </submittedName>
</protein>
<feature type="transmembrane region" description="Helical" evidence="2">
    <location>
        <begin position="389"/>
        <end position="407"/>
    </location>
</feature>
<dbReference type="RefSeq" id="WP_125479736.1">
    <property type="nucleotide sequence ID" value="NZ_RSFW01000011.1"/>
</dbReference>
<evidence type="ECO:0000256" key="1">
    <source>
        <dbReference type="SAM" id="MobiDB-lite"/>
    </source>
</evidence>